<dbReference type="InterPro" id="IPR049516">
    <property type="entry name" value="FAD-depend_C"/>
</dbReference>
<dbReference type="Proteomes" id="UP000425960">
    <property type="component" value="Chromosome"/>
</dbReference>
<reference evidence="4 5" key="1">
    <citation type="submission" date="2019-11" db="EMBL/GenBank/DDBJ databases">
        <title>Comparative genomics of hydrocarbon-degrading Desulfosarcina strains.</title>
        <authorList>
            <person name="Watanabe M."/>
            <person name="Kojima H."/>
            <person name="Fukui M."/>
        </authorList>
    </citation>
    <scope>NUCLEOTIDE SEQUENCE [LARGE SCALE GENOMIC DNA]</scope>
    <source>
        <strain evidence="4 5">28bB2T</strain>
    </source>
</reference>
<dbReference type="PRINTS" id="PR00368">
    <property type="entry name" value="FADPNR"/>
</dbReference>
<dbReference type="Gene3D" id="3.50.50.60">
    <property type="entry name" value="FAD/NAD(P)-binding domain"/>
    <property type="match status" value="2"/>
</dbReference>
<gene>
    <name evidence="4" type="ORF">DSCO28_11580</name>
</gene>
<dbReference type="PANTHER" id="PTHR42842:SF3">
    <property type="entry name" value="FAD_NAD(P)-BINDING OXIDOREDUCTASE FAMILY PROTEIN"/>
    <property type="match status" value="1"/>
</dbReference>
<dbReference type="GO" id="GO:0071949">
    <property type="term" value="F:FAD binding"/>
    <property type="evidence" value="ECO:0007669"/>
    <property type="project" value="InterPro"/>
</dbReference>
<dbReference type="PRINTS" id="PR00411">
    <property type="entry name" value="PNDRDTASEI"/>
</dbReference>
<sequence>MPEAITLVLSPAEAADLDAICRSARRKLGHPVAADRIVFTRRSIDARKRPIRVNLGVSVYDDNEPMDAQCPVFHYRNVATAEPVLIVGAGPAGLFAALRLLELGLKPVVVERGKPVGPRRRDVAALNRRGILDSDSNYAFGEGGAGTFSDGKLYTRSKKRGDHRRALQRFYQHGADAAVLYEAHAHIGSNRLPGIVQTMRETILQHGGEIHFQQAVVGLTITGGRIAGAVLRDGGRLAARAVILATGHSARDVYGMLLHQGVALEAKAFAMGVRVEHPQNLIDCIQYHGQPRGAHLPAAAYRLVQQVDGRGVYSFCMCPGGFIVPASTDADHLVVNGMSFAKRNSPFANAGIVVEITLDDIPELTSRGPLAGLDYQQALERLAFQNGGGGVVAPVQRMADFVAGRPSSTLPKCSYPPGVTASPLSAWLPAPIVSRLQAAFKAFDRRLKGFLTNDAVVVGVESRTSSPVRIPRHPQTLQHIDLDGLFPCGEGAGYAGGIVSCAVDGERAAEAVVRYLI</sequence>
<dbReference type="PANTHER" id="PTHR42842">
    <property type="entry name" value="FAD/NAD(P)-BINDING OXIDOREDUCTASE"/>
    <property type="match status" value="1"/>
</dbReference>
<dbReference type="SUPFAM" id="SSF51905">
    <property type="entry name" value="FAD/NAD(P)-binding domain"/>
    <property type="match status" value="1"/>
</dbReference>
<accession>A0A5K7ZEV5</accession>
<dbReference type="EMBL" id="AP021876">
    <property type="protein sequence ID" value="BBO80592.1"/>
    <property type="molecule type" value="Genomic_DNA"/>
</dbReference>
<dbReference type="PIRSF" id="PIRSF038984">
    <property type="entry name" value="FAD_binding_protein"/>
    <property type="match status" value="1"/>
</dbReference>
<evidence type="ECO:0000259" key="1">
    <source>
        <dbReference type="Pfam" id="PF01266"/>
    </source>
</evidence>
<proteinExistence type="predicted"/>
<evidence type="ECO:0000259" key="2">
    <source>
        <dbReference type="Pfam" id="PF01494"/>
    </source>
</evidence>
<evidence type="ECO:0000313" key="4">
    <source>
        <dbReference type="EMBL" id="BBO80592.1"/>
    </source>
</evidence>
<dbReference type="Pfam" id="PF01266">
    <property type="entry name" value="DAO"/>
    <property type="match status" value="1"/>
</dbReference>
<organism evidence="4 5">
    <name type="scientific">Desulfosarcina ovata subsp. sediminis</name>
    <dbReference type="NCBI Taxonomy" id="885957"/>
    <lineage>
        <taxon>Bacteria</taxon>
        <taxon>Pseudomonadati</taxon>
        <taxon>Thermodesulfobacteriota</taxon>
        <taxon>Desulfobacteria</taxon>
        <taxon>Desulfobacterales</taxon>
        <taxon>Desulfosarcinaceae</taxon>
        <taxon>Desulfosarcina</taxon>
    </lineage>
</organism>
<evidence type="ECO:0000259" key="3">
    <source>
        <dbReference type="Pfam" id="PF21688"/>
    </source>
</evidence>
<protein>
    <submittedName>
        <fullName evidence="4">NAD-utilizing dehydrogenase</fullName>
    </submittedName>
</protein>
<dbReference type="InterPro" id="IPR028348">
    <property type="entry name" value="FAD-binding_protein"/>
</dbReference>
<dbReference type="InterPro" id="IPR006076">
    <property type="entry name" value="FAD-dep_OxRdtase"/>
</dbReference>
<evidence type="ECO:0000313" key="5">
    <source>
        <dbReference type="Proteomes" id="UP000425960"/>
    </source>
</evidence>
<dbReference type="AlphaFoldDB" id="A0A5K7ZEV5"/>
<dbReference type="KEGG" id="dov:DSCO28_11580"/>
<name>A0A5K7ZEV5_9BACT</name>
<dbReference type="Pfam" id="PF01494">
    <property type="entry name" value="FAD_binding_3"/>
    <property type="match status" value="1"/>
</dbReference>
<feature type="domain" description="FAD-dependent protein C-terminal" evidence="3">
    <location>
        <begin position="268"/>
        <end position="464"/>
    </location>
</feature>
<dbReference type="Pfam" id="PF21688">
    <property type="entry name" value="FAD-depend_C"/>
    <property type="match status" value="1"/>
</dbReference>
<dbReference type="RefSeq" id="WP_155321503.1">
    <property type="nucleotide sequence ID" value="NZ_AP021876.1"/>
</dbReference>
<dbReference type="InterPro" id="IPR002938">
    <property type="entry name" value="FAD-bd"/>
</dbReference>
<feature type="domain" description="FAD-binding" evidence="2">
    <location>
        <begin position="83"/>
        <end position="114"/>
    </location>
</feature>
<feature type="domain" description="FAD dependent oxidoreductase" evidence="1">
    <location>
        <begin position="195"/>
        <end position="262"/>
    </location>
</feature>
<dbReference type="InterPro" id="IPR036188">
    <property type="entry name" value="FAD/NAD-bd_sf"/>
</dbReference>